<comment type="caution">
    <text evidence="2">The sequence shown here is derived from an EMBL/GenBank/DDBJ whole genome shotgun (WGS) entry which is preliminary data.</text>
</comment>
<sequence length="236" mass="24857">MALRPQNLGGPANSAATNCRKLLRKCLELGHPSTEMHRNRAWLAVWPAAGLSLRVAPPVAPPPCRAWLAVRPAEEEARAEAQLRAEWAAREAREAAAQQGSVAVQTGTEARPRSLLRAGGARDDSKAALVCRGVEATPVAEAAPRVPPLALSQIAGAPLVAATVVPQCDAQGGQDAPAAAPRSGRGAAQAPPWSTPESARRRQQHSLQQREDKGCMFSPGRPECMGRSGSQQCSQQ</sequence>
<organism evidence="2 3">
    <name type="scientific">Prorocentrum cordatum</name>
    <dbReference type="NCBI Taxonomy" id="2364126"/>
    <lineage>
        <taxon>Eukaryota</taxon>
        <taxon>Sar</taxon>
        <taxon>Alveolata</taxon>
        <taxon>Dinophyceae</taxon>
        <taxon>Prorocentrales</taxon>
        <taxon>Prorocentraceae</taxon>
        <taxon>Prorocentrum</taxon>
    </lineage>
</organism>
<feature type="compositionally biased region" description="Polar residues" evidence="1">
    <location>
        <begin position="98"/>
        <end position="108"/>
    </location>
</feature>
<evidence type="ECO:0000313" key="3">
    <source>
        <dbReference type="Proteomes" id="UP001189429"/>
    </source>
</evidence>
<accession>A0ABN9UNZ6</accession>
<name>A0ABN9UNZ6_9DINO</name>
<reference evidence="2" key="1">
    <citation type="submission" date="2023-10" db="EMBL/GenBank/DDBJ databases">
        <authorList>
            <person name="Chen Y."/>
            <person name="Shah S."/>
            <person name="Dougan E. K."/>
            <person name="Thang M."/>
            <person name="Chan C."/>
        </authorList>
    </citation>
    <scope>NUCLEOTIDE SEQUENCE [LARGE SCALE GENOMIC DNA]</scope>
</reference>
<dbReference type="EMBL" id="CAUYUJ010016083">
    <property type="protein sequence ID" value="CAK0861664.1"/>
    <property type="molecule type" value="Genomic_DNA"/>
</dbReference>
<protein>
    <submittedName>
        <fullName evidence="2">Uncharacterized protein</fullName>
    </submittedName>
</protein>
<feature type="compositionally biased region" description="Low complexity" evidence="1">
    <location>
        <begin position="170"/>
        <end position="192"/>
    </location>
</feature>
<keyword evidence="3" id="KW-1185">Reference proteome</keyword>
<evidence type="ECO:0000256" key="1">
    <source>
        <dbReference type="SAM" id="MobiDB-lite"/>
    </source>
</evidence>
<feature type="region of interest" description="Disordered" evidence="1">
    <location>
        <begin position="97"/>
        <end position="119"/>
    </location>
</feature>
<proteinExistence type="predicted"/>
<gene>
    <name evidence="2" type="ORF">PCOR1329_LOCUS50275</name>
</gene>
<feature type="region of interest" description="Disordered" evidence="1">
    <location>
        <begin position="170"/>
        <end position="236"/>
    </location>
</feature>
<dbReference type="Proteomes" id="UP001189429">
    <property type="component" value="Unassembled WGS sequence"/>
</dbReference>
<evidence type="ECO:0000313" key="2">
    <source>
        <dbReference type="EMBL" id="CAK0861664.1"/>
    </source>
</evidence>